<name>A0AA39CQU0_9EURO</name>
<accession>A0AA39CQU0</accession>
<reference evidence="2" key="1">
    <citation type="submission" date="2022-10" db="EMBL/GenBank/DDBJ databases">
        <title>Culturing micro-colonial fungi from biological soil crusts in the Mojave desert and describing Neophaeococcomyces mojavensis, and introducing the new genera and species Taxawa tesnikishii.</title>
        <authorList>
            <person name="Kurbessoian T."/>
            <person name="Stajich J.E."/>
        </authorList>
    </citation>
    <scope>NUCLEOTIDE SEQUENCE</scope>
    <source>
        <strain evidence="2">TK_41</strain>
    </source>
</reference>
<dbReference type="AlphaFoldDB" id="A0AA39CQU0"/>
<dbReference type="EMBL" id="JAPDRK010000001">
    <property type="protein sequence ID" value="KAJ9617202.1"/>
    <property type="molecule type" value="Genomic_DNA"/>
</dbReference>
<evidence type="ECO:0000313" key="2">
    <source>
        <dbReference type="EMBL" id="KAJ9617202.1"/>
    </source>
</evidence>
<evidence type="ECO:0000313" key="3">
    <source>
        <dbReference type="Proteomes" id="UP001172673"/>
    </source>
</evidence>
<organism evidence="2 3">
    <name type="scientific">Cladophialophora chaetospira</name>
    <dbReference type="NCBI Taxonomy" id="386627"/>
    <lineage>
        <taxon>Eukaryota</taxon>
        <taxon>Fungi</taxon>
        <taxon>Dikarya</taxon>
        <taxon>Ascomycota</taxon>
        <taxon>Pezizomycotina</taxon>
        <taxon>Eurotiomycetes</taxon>
        <taxon>Chaetothyriomycetidae</taxon>
        <taxon>Chaetothyriales</taxon>
        <taxon>Herpotrichiellaceae</taxon>
        <taxon>Cladophialophora</taxon>
    </lineage>
</organism>
<proteinExistence type="predicted"/>
<gene>
    <name evidence="2" type="ORF">H2200_000923</name>
</gene>
<protein>
    <submittedName>
        <fullName evidence="2">Uncharacterized protein</fullName>
    </submittedName>
</protein>
<dbReference type="Proteomes" id="UP001172673">
    <property type="component" value="Unassembled WGS sequence"/>
</dbReference>
<comment type="caution">
    <text evidence="2">The sequence shown here is derived from an EMBL/GenBank/DDBJ whole genome shotgun (WGS) entry which is preliminary data.</text>
</comment>
<keyword evidence="3" id="KW-1185">Reference proteome</keyword>
<feature type="compositionally biased region" description="Low complexity" evidence="1">
    <location>
        <begin position="141"/>
        <end position="150"/>
    </location>
</feature>
<feature type="region of interest" description="Disordered" evidence="1">
    <location>
        <begin position="131"/>
        <end position="151"/>
    </location>
</feature>
<sequence>MAVVSCYTDLRHLQADCVQEQSKVLQGLAGDMQYAVSILNFKVHDIDNQALGVRKAAYEATSKHGCEGSTLAHWQTEDEERQAKHLIKSNALMLDAAEQVKIGLRTLIEIVCADPNAMPSKASTDLLEDNTEIDSDKDSLPKPTLTTPPLEDQLPKELTQARRIFVDSSQFVPVNFQALSTPIQGQFQRIDNQKEKPKKVRFIDDVAMSKCQDATKALSNIIQTPRARGRPKGSKNKLRFSHVEIPGRVITIKKEEVVGRARSPPPALNFEKMEQELFGWIPAKIAVSPISGDEEMRKLLVQESKSTQGKPVY</sequence>
<evidence type="ECO:0000256" key="1">
    <source>
        <dbReference type="SAM" id="MobiDB-lite"/>
    </source>
</evidence>